<dbReference type="AlphaFoldDB" id="A0AAE3YNX9"/>
<accession>A0AAE3YNX9</accession>
<evidence type="ECO:0000313" key="3">
    <source>
        <dbReference type="Proteomes" id="UP001183643"/>
    </source>
</evidence>
<reference evidence="2" key="1">
    <citation type="submission" date="2023-07" db="EMBL/GenBank/DDBJ databases">
        <title>Sequencing the genomes of 1000 actinobacteria strains.</title>
        <authorList>
            <person name="Klenk H.-P."/>
        </authorList>
    </citation>
    <scope>NUCLEOTIDE SEQUENCE</scope>
    <source>
        <strain evidence="2">DSM 44707</strain>
    </source>
</reference>
<dbReference type="RefSeq" id="WP_310368635.1">
    <property type="nucleotide sequence ID" value="NZ_JAVDYB010000001.1"/>
</dbReference>
<comment type="caution">
    <text evidence="2">The sequence shown here is derived from an EMBL/GenBank/DDBJ whole genome shotgun (WGS) entry which is preliminary data.</text>
</comment>
<name>A0AAE3YNX9_9ACTN</name>
<sequence>MVKRVIGLMVIVPLVVLALLWVHHNGERVGDDFADTICELRAC</sequence>
<dbReference type="EMBL" id="JAVDYB010000001">
    <property type="protein sequence ID" value="MDR7276487.1"/>
    <property type="molecule type" value="Genomic_DNA"/>
</dbReference>
<feature type="transmembrane region" description="Helical" evidence="1">
    <location>
        <begin position="5"/>
        <end position="23"/>
    </location>
</feature>
<evidence type="ECO:0000256" key="1">
    <source>
        <dbReference type="SAM" id="Phobius"/>
    </source>
</evidence>
<dbReference type="Proteomes" id="UP001183643">
    <property type="component" value="Unassembled WGS sequence"/>
</dbReference>
<gene>
    <name evidence="2" type="ORF">J2S41_003265</name>
</gene>
<proteinExistence type="predicted"/>
<keyword evidence="3" id="KW-1185">Reference proteome</keyword>
<evidence type="ECO:0000313" key="2">
    <source>
        <dbReference type="EMBL" id="MDR7276487.1"/>
    </source>
</evidence>
<protein>
    <submittedName>
        <fullName evidence="2">Uncharacterized protein</fullName>
    </submittedName>
</protein>
<organism evidence="2 3">
    <name type="scientific">Catenuloplanes atrovinosus</name>
    <dbReference type="NCBI Taxonomy" id="137266"/>
    <lineage>
        <taxon>Bacteria</taxon>
        <taxon>Bacillati</taxon>
        <taxon>Actinomycetota</taxon>
        <taxon>Actinomycetes</taxon>
        <taxon>Micromonosporales</taxon>
        <taxon>Micromonosporaceae</taxon>
        <taxon>Catenuloplanes</taxon>
    </lineage>
</organism>
<keyword evidence="1" id="KW-1133">Transmembrane helix</keyword>
<keyword evidence="1" id="KW-0472">Membrane</keyword>
<keyword evidence="1" id="KW-0812">Transmembrane</keyword>